<keyword evidence="3" id="KW-1185">Reference proteome</keyword>
<protein>
    <submittedName>
        <fullName evidence="2">Retrovirus-related Pol polyprotein from transposon TNT 1-94</fullName>
    </submittedName>
</protein>
<gene>
    <name evidence="2" type="ORF">O6P43_003061</name>
</gene>
<evidence type="ECO:0000313" key="3">
    <source>
        <dbReference type="Proteomes" id="UP001163823"/>
    </source>
</evidence>
<reference evidence="2" key="1">
    <citation type="journal article" date="2023" name="Science">
        <title>Elucidation of the pathway for biosynthesis of saponin adjuvants from the soapbark tree.</title>
        <authorList>
            <person name="Reed J."/>
            <person name="Orme A."/>
            <person name="El-Demerdash A."/>
            <person name="Owen C."/>
            <person name="Martin L.B.B."/>
            <person name="Misra R.C."/>
            <person name="Kikuchi S."/>
            <person name="Rejzek M."/>
            <person name="Martin A.C."/>
            <person name="Harkess A."/>
            <person name="Leebens-Mack J."/>
            <person name="Louveau T."/>
            <person name="Stephenson M.J."/>
            <person name="Osbourn A."/>
        </authorList>
    </citation>
    <scope>NUCLEOTIDE SEQUENCE</scope>
    <source>
        <strain evidence="2">S10</strain>
    </source>
</reference>
<sequence>MILSFLAGLHSNYEPVKSSQSHDGTWFGGFRSVHDGHENRGGYGGCGRQRDRGSLRCTYCGQENHTHENCWKLNGESPKFANNVYSPSKPESSGNISILQEEYSQLRQFKSAQQASHPTTSLAQLGNSIACFSSSLVSKSCILDFGTTNHMTGTSSLFTNLKDSPSSHVTLANGSTTFVSRIGYA</sequence>
<dbReference type="Pfam" id="PF22936">
    <property type="entry name" value="Pol_BBD"/>
    <property type="match status" value="1"/>
</dbReference>
<organism evidence="2 3">
    <name type="scientific">Quillaja saponaria</name>
    <name type="common">Soap bark tree</name>
    <dbReference type="NCBI Taxonomy" id="32244"/>
    <lineage>
        <taxon>Eukaryota</taxon>
        <taxon>Viridiplantae</taxon>
        <taxon>Streptophyta</taxon>
        <taxon>Embryophyta</taxon>
        <taxon>Tracheophyta</taxon>
        <taxon>Spermatophyta</taxon>
        <taxon>Magnoliopsida</taxon>
        <taxon>eudicotyledons</taxon>
        <taxon>Gunneridae</taxon>
        <taxon>Pentapetalae</taxon>
        <taxon>rosids</taxon>
        <taxon>fabids</taxon>
        <taxon>Fabales</taxon>
        <taxon>Quillajaceae</taxon>
        <taxon>Quillaja</taxon>
    </lineage>
</organism>
<evidence type="ECO:0000313" key="2">
    <source>
        <dbReference type="EMBL" id="KAJ7979693.1"/>
    </source>
</evidence>
<dbReference type="AlphaFoldDB" id="A0AAD7QDV5"/>
<dbReference type="KEGG" id="qsa:O6P43_003061"/>
<comment type="caution">
    <text evidence="2">The sequence shown here is derived from an EMBL/GenBank/DDBJ whole genome shotgun (WGS) entry which is preliminary data.</text>
</comment>
<dbReference type="EMBL" id="JARAOO010000002">
    <property type="protein sequence ID" value="KAJ7979693.1"/>
    <property type="molecule type" value="Genomic_DNA"/>
</dbReference>
<feature type="domain" description="Retrovirus-related Pol polyprotein from transposon TNT 1-94-like beta-barrel" evidence="1">
    <location>
        <begin position="142"/>
        <end position="183"/>
    </location>
</feature>
<evidence type="ECO:0000259" key="1">
    <source>
        <dbReference type="Pfam" id="PF22936"/>
    </source>
</evidence>
<dbReference type="Proteomes" id="UP001163823">
    <property type="component" value="Chromosome 2"/>
</dbReference>
<accession>A0AAD7QDV5</accession>
<proteinExistence type="predicted"/>
<dbReference type="InterPro" id="IPR054722">
    <property type="entry name" value="PolX-like_BBD"/>
</dbReference>
<name>A0AAD7QDV5_QUISA</name>